<name>A0A9D3LMD1_ANGAN</name>
<dbReference type="Proteomes" id="UP001044222">
    <property type="component" value="Chromosome 17"/>
</dbReference>
<accession>A0A9D3LMD1</accession>
<reference evidence="1" key="1">
    <citation type="submission" date="2021-01" db="EMBL/GenBank/DDBJ databases">
        <title>A chromosome-scale assembly of European eel, Anguilla anguilla.</title>
        <authorList>
            <person name="Henkel C."/>
            <person name="Jong-Raadsen S.A."/>
            <person name="Dufour S."/>
            <person name="Weltzien F.-A."/>
            <person name="Palstra A.P."/>
            <person name="Pelster B."/>
            <person name="Spaink H.P."/>
            <person name="Van Den Thillart G.E."/>
            <person name="Jansen H."/>
            <person name="Zahm M."/>
            <person name="Klopp C."/>
            <person name="Cedric C."/>
            <person name="Louis A."/>
            <person name="Berthelot C."/>
            <person name="Parey E."/>
            <person name="Roest Crollius H."/>
            <person name="Montfort J."/>
            <person name="Robinson-Rechavi M."/>
            <person name="Bucao C."/>
            <person name="Bouchez O."/>
            <person name="Gislard M."/>
            <person name="Lluch J."/>
            <person name="Milhes M."/>
            <person name="Lampietro C."/>
            <person name="Lopez Roques C."/>
            <person name="Donnadieu C."/>
            <person name="Braasch I."/>
            <person name="Desvignes T."/>
            <person name="Postlethwait J."/>
            <person name="Bobe J."/>
            <person name="Guiguen Y."/>
            <person name="Dirks R."/>
        </authorList>
    </citation>
    <scope>NUCLEOTIDE SEQUENCE</scope>
    <source>
        <strain evidence="1">Tag_6206</strain>
        <tissue evidence="1">Liver</tissue>
    </source>
</reference>
<proteinExistence type="predicted"/>
<comment type="caution">
    <text evidence="1">The sequence shown here is derived from an EMBL/GenBank/DDBJ whole genome shotgun (WGS) entry which is preliminary data.</text>
</comment>
<evidence type="ECO:0000313" key="1">
    <source>
        <dbReference type="EMBL" id="KAG5832882.1"/>
    </source>
</evidence>
<protein>
    <submittedName>
        <fullName evidence="1">Uncharacterized protein</fullName>
    </submittedName>
</protein>
<gene>
    <name evidence="1" type="ORF">ANANG_G00295900</name>
</gene>
<dbReference type="AlphaFoldDB" id="A0A9D3LMD1"/>
<keyword evidence="2" id="KW-1185">Reference proteome</keyword>
<sequence>MVQGNKLPKRYEGVSNIRSCSSSGAHVPSVHATCLRSGRPRLGTQVAFEQRSKKSRCSWCKCYLGED</sequence>
<dbReference type="EMBL" id="JAFIRN010000017">
    <property type="protein sequence ID" value="KAG5832882.1"/>
    <property type="molecule type" value="Genomic_DNA"/>
</dbReference>
<evidence type="ECO:0000313" key="2">
    <source>
        <dbReference type="Proteomes" id="UP001044222"/>
    </source>
</evidence>
<organism evidence="1 2">
    <name type="scientific">Anguilla anguilla</name>
    <name type="common">European freshwater eel</name>
    <name type="synonym">Muraena anguilla</name>
    <dbReference type="NCBI Taxonomy" id="7936"/>
    <lineage>
        <taxon>Eukaryota</taxon>
        <taxon>Metazoa</taxon>
        <taxon>Chordata</taxon>
        <taxon>Craniata</taxon>
        <taxon>Vertebrata</taxon>
        <taxon>Euteleostomi</taxon>
        <taxon>Actinopterygii</taxon>
        <taxon>Neopterygii</taxon>
        <taxon>Teleostei</taxon>
        <taxon>Anguilliformes</taxon>
        <taxon>Anguillidae</taxon>
        <taxon>Anguilla</taxon>
    </lineage>
</organism>